<feature type="transmembrane region" description="Helical" evidence="8">
    <location>
        <begin position="404"/>
        <end position="421"/>
    </location>
</feature>
<feature type="transmembrane region" description="Helical" evidence="8">
    <location>
        <begin position="298"/>
        <end position="319"/>
    </location>
</feature>
<dbReference type="InterPro" id="IPR005828">
    <property type="entry name" value="MFS_sugar_transport-like"/>
</dbReference>
<feature type="transmembrane region" description="Helical" evidence="8">
    <location>
        <begin position="139"/>
        <end position="158"/>
    </location>
</feature>
<keyword evidence="3 7" id="KW-0813">Transport</keyword>
<evidence type="ECO:0000256" key="4">
    <source>
        <dbReference type="ARBA" id="ARBA00022692"/>
    </source>
</evidence>
<dbReference type="AlphaFoldDB" id="A0A8H7V6S5"/>
<keyword evidence="4 8" id="KW-0812">Transmembrane</keyword>
<comment type="similarity">
    <text evidence="2 7">Belongs to the major facilitator superfamily. Sugar transporter (TC 2.A.1.1) family.</text>
</comment>
<dbReference type="PRINTS" id="PR00171">
    <property type="entry name" value="SUGRTRNSPORT"/>
</dbReference>
<feature type="transmembrane region" description="Helical" evidence="8">
    <location>
        <begin position="82"/>
        <end position="101"/>
    </location>
</feature>
<comment type="caution">
    <text evidence="10">The sequence shown here is derived from an EMBL/GenBank/DDBJ whole genome shotgun (WGS) entry which is preliminary data.</text>
</comment>
<evidence type="ECO:0000313" key="11">
    <source>
        <dbReference type="Proteomes" id="UP000650833"/>
    </source>
</evidence>
<dbReference type="Proteomes" id="UP000650833">
    <property type="component" value="Unassembled WGS sequence"/>
</dbReference>
<evidence type="ECO:0000256" key="1">
    <source>
        <dbReference type="ARBA" id="ARBA00004141"/>
    </source>
</evidence>
<dbReference type="OrthoDB" id="4142200at2759"/>
<dbReference type="SUPFAM" id="SSF103473">
    <property type="entry name" value="MFS general substrate transporter"/>
    <property type="match status" value="1"/>
</dbReference>
<dbReference type="PROSITE" id="PS50850">
    <property type="entry name" value="MFS"/>
    <property type="match status" value="1"/>
</dbReference>
<dbReference type="EMBL" id="JAEPRC010000172">
    <property type="protein sequence ID" value="KAG2205478.1"/>
    <property type="molecule type" value="Genomic_DNA"/>
</dbReference>
<dbReference type="Pfam" id="PF00083">
    <property type="entry name" value="Sugar_tr"/>
    <property type="match status" value="1"/>
</dbReference>
<evidence type="ECO:0000256" key="8">
    <source>
        <dbReference type="SAM" id="Phobius"/>
    </source>
</evidence>
<keyword evidence="5 8" id="KW-1133">Transmembrane helix</keyword>
<comment type="subcellular location">
    <subcellularLocation>
        <location evidence="1">Membrane</location>
        <topology evidence="1">Multi-pass membrane protein</topology>
    </subcellularLocation>
</comment>
<dbReference type="FunFam" id="1.20.1250.20:FF:000090">
    <property type="entry name" value="MFS sugar transporter, putative"/>
    <property type="match status" value="1"/>
</dbReference>
<dbReference type="InterPro" id="IPR003663">
    <property type="entry name" value="Sugar/inositol_transpt"/>
</dbReference>
<dbReference type="PANTHER" id="PTHR48022">
    <property type="entry name" value="PLASTIDIC GLUCOSE TRANSPORTER 4"/>
    <property type="match status" value="1"/>
</dbReference>
<dbReference type="GO" id="GO:0005351">
    <property type="term" value="F:carbohydrate:proton symporter activity"/>
    <property type="evidence" value="ECO:0007669"/>
    <property type="project" value="TreeGrafter"/>
</dbReference>
<gene>
    <name evidence="10" type="ORF">INT46_007470</name>
</gene>
<feature type="transmembrane region" description="Helical" evidence="8">
    <location>
        <begin position="263"/>
        <end position="286"/>
    </location>
</feature>
<dbReference type="InterPro" id="IPR020846">
    <property type="entry name" value="MFS_dom"/>
</dbReference>
<dbReference type="InterPro" id="IPR050360">
    <property type="entry name" value="MFS_Sugar_Transporters"/>
</dbReference>
<evidence type="ECO:0000259" key="9">
    <source>
        <dbReference type="PROSITE" id="PS50850"/>
    </source>
</evidence>
<keyword evidence="11" id="KW-1185">Reference proteome</keyword>
<name>A0A8H7V6S5_9FUNG</name>
<feature type="transmembrane region" description="Helical" evidence="8">
    <location>
        <begin position="48"/>
        <end position="70"/>
    </location>
</feature>
<dbReference type="PROSITE" id="PS00217">
    <property type="entry name" value="SUGAR_TRANSPORT_2"/>
    <property type="match status" value="1"/>
</dbReference>
<dbReference type="InterPro" id="IPR036259">
    <property type="entry name" value="MFS_trans_sf"/>
</dbReference>
<evidence type="ECO:0000256" key="2">
    <source>
        <dbReference type="ARBA" id="ARBA00010992"/>
    </source>
</evidence>
<evidence type="ECO:0000256" key="3">
    <source>
        <dbReference type="ARBA" id="ARBA00022448"/>
    </source>
</evidence>
<protein>
    <recommendedName>
        <fullName evidence="9">Major facilitator superfamily (MFS) profile domain-containing protein</fullName>
    </recommendedName>
</protein>
<feature type="domain" description="Major facilitator superfamily (MFS) profile" evidence="9">
    <location>
        <begin position="13"/>
        <end position="451"/>
    </location>
</feature>
<proteinExistence type="inferred from homology"/>
<reference evidence="10" key="1">
    <citation type="submission" date="2020-12" db="EMBL/GenBank/DDBJ databases">
        <title>Metabolic potential, ecology and presence of endohyphal bacteria is reflected in genomic diversity of Mucoromycotina.</title>
        <authorList>
            <person name="Muszewska A."/>
            <person name="Okrasinska A."/>
            <person name="Steczkiewicz K."/>
            <person name="Drgas O."/>
            <person name="Orlowska M."/>
            <person name="Perlinska-Lenart U."/>
            <person name="Aleksandrzak-Piekarczyk T."/>
            <person name="Szatraj K."/>
            <person name="Zielenkiewicz U."/>
            <person name="Pilsyk S."/>
            <person name="Malc E."/>
            <person name="Mieczkowski P."/>
            <person name="Kruszewska J.S."/>
            <person name="Biernat P."/>
            <person name="Pawlowska J."/>
        </authorList>
    </citation>
    <scope>NUCLEOTIDE SEQUENCE</scope>
    <source>
        <strain evidence="10">CBS 226.32</strain>
    </source>
</reference>
<evidence type="ECO:0000256" key="6">
    <source>
        <dbReference type="ARBA" id="ARBA00023136"/>
    </source>
</evidence>
<evidence type="ECO:0000313" key="10">
    <source>
        <dbReference type="EMBL" id="KAG2205478.1"/>
    </source>
</evidence>
<feature type="transmembrane region" description="Helical" evidence="8">
    <location>
        <begin position="427"/>
        <end position="447"/>
    </location>
</feature>
<accession>A0A8H7V6S5</accession>
<keyword evidence="6 8" id="KW-0472">Membrane</keyword>
<feature type="transmembrane region" description="Helical" evidence="8">
    <location>
        <begin position="107"/>
        <end position="127"/>
    </location>
</feature>
<dbReference type="PANTHER" id="PTHR48022:SF28">
    <property type="entry name" value="MAJOR FACILITATOR SUPERFAMILY (MFS) PROFILE DOMAIN-CONTAINING PROTEIN-RELATED"/>
    <property type="match status" value="1"/>
</dbReference>
<feature type="transmembrane region" description="Helical" evidence="8">
    <location>
        <begin position="363"/>
        <end position="384"/>
    </location>
</feature>
<evidence type="ECO:0000256" key="5">
    <source>
        <dbReference type="ARBA" id="ARBA00022989"/>
    </source>
</evidence>
<feature type="transmembrane region" description="Helical" evidence="8">
    <location>
        <begin position="170"/>
        <end position="192"/>
    </location>
</feature>
<feature type="transmembrane region" description="Helical" evidence="8">
    <location>
        <begin position="331"/>
        <end position="351"/>
    </location>
</feature>
<dbReference type="NCBIfam" id="TIGR00879">
    <property type="entry name" value="SP"/>
    <property type="match status" value="1"/>
</dbReference>
<evidence type="ECO:0000256" key="7">
    <source>
        <dbReference type="RuleBase" id="RU003346"/>
    </source>
</evidence>
<dbReference type="Gene3D" id="1.20.1250.20">
    <property type="entry name" value="MFS general substrate transporter like domains"/>
    <property type="match status" value="1"/>
</dbReference>
<dbReference type="GO" id="GO:0016020">
    <property type="term" value="C:membrane"/>
    <property type="evidence" value="ECO:0007669"/>
    <property type="project" value="UniProtKB-SubCell"/>
</dbReference>
<dbReference type="InterPro" id="IPR005829">
    <property type="entry name" value="Sugar_transporter_CS"/>
</dbReference>
<organism evidence="10 11">
    <name type="scientific">Mucor plumbeus</name>
    <dbReference type="NCBI Taxonomy" id="97098"/>
    <lineage>
        <taxon>Eukaryota</taxon>
        <taxon>Fungi</taxon>
        <taxon>Fungi incertae sedis</taxon>
        <taxon>Mucoromycota</taxon>
        <taxon>Mucoromycotina</taxon>
        <taxon>Mucoromycetes</taxon>
        <taxon>Mucorales</taxon>
        <taxon>Mucorineae</taxon>
        <taxon>Mucoraceae</taxon>
        <taxon>Mucor</taxon>
    </lineage>
</organism>
<sequence length="507" mass="56115">MFQLQGKALFNASTLLAATGFLLFGYDQGVMSGILPNQHFLDLMGHPNSVLIGCAIAIYELGCCAGALATGRISDILGRKNTIRVGSVILIVGAVIQTATVSLGMTIAARIITGIGNGMNTATVPVYQSEISPPKSRGAHVCFECALIVVGIGIAYWLEYGLHFVGGEFAWRFPLAFQIVFALILIGGTFILPETPRWLVAHGRDDKAKEVLARLWTEGDINHPRCISEYEEIRDGIELERRENVSSYKDLFTKGKFNNRKRVLIGMLSQIIQQLGGINITTYYLADVMLQAGMDADMAMLMAAVDSIVYFIGAMLPVVLVERVGRRKIMLWGLVTQAVTLCCIGGCQKANTDRQTESAANGAVVFTMLYNFVFGASWLGMSWLYPAEIFSTGLRAKGNSLSTAANWLGNFVVAMIAPILFEYITFWTYILFAFMNIIFIPMVYFWFPETKGLSLEQVEILFAVDDIKADIHSLASERNYHTYETEKKNDVENRIQKHDTPVPINKE</sequence>
<dbReference type="PROSITE" id="PS00216">
    <property type="entry name" value="SUGAR_TRANSPORT_1"/>
    <property type="match status" value="1"/>
</dbReference>